<sequence length="140" mass="15707">MPIIRYFVFVGALLLALLFAASRYLPAPVERAAAAEPDRTIIRITSARRLPDRIVFDTRPRSDLPAIAQADSVAERPQQLGREAMAAAPAAPLPESKNDQPMRFSTAPRPRPKRVAKPSKRVPEPQLAFDRHDRFSAEWR</sequence>
<gene>
    <name evidence="3" type="ORF">L6637_14935</name>
    <name evidence="2" type="ORF">L6654_06375</name>
</gene>
<feature type="compositionally biased region" description="Basic residues" evidence="1">
    <location>
        <begin position="110"/>
        <end position="120"/>
    </location>
</feature>
<evidence type="ECO:0000313" key="5">
    <source>
        <dbReference type="Proteomes" id="UP001139054"/>
    </source>
</evidence>
<dbReference type="AlphaFoldDB" id="A0A9X1U632"/>
<dbReference type="Proteomes" id="UP001139012">
    <property type="component" value="Unassembled WGS sequence"/>
</dbReference>
<name>A0A9X1U632_9BRAD</name>
<dbReference type="Proteomes" id="UP001139054">
    <property type="component" value="Unassembled WGS sequence"/>
</dbReference>
<accession>A0A9X1U632</accession>
<keyword evidence="4" id="KW-1185">Reference proteome</keyword>
<reference evidence="2" key="1">
    <citation type="submission" date="2022-01" db="EMBL/GenBank/DDBJ databases">
        <title>Genome sequnece data of strain Bradyrhizobium sp. nov.</title>
        <authorList>
            <person name="Zhang J."/>
        </authorList>
    </citation>
    <scope>NUCLEOTIDE SEQUENCE</scope>
    <source>
        <strain evidence="3">WYCCWR 12774</strain>
        <strain evidence="2">WYCCWR 13023</strain>
    </source>
</reference>
<evidence type="ECO:0000256" key="1">
    <source>
        <dbReference type="SAM" id="MobiDB-lite"/>
    </source>
</evidence>
<evidence type="ECO:0000313" key="4">
    <source>
        <dbReference type="Proteomes" id="UP001139012"/>
    </source>
</evidence>
<proteinExistence type="predicted"/>
<protein>
    <submittedName>
        <fullName evidence="2">Uncharacterized protein</fullName>
    </submittedName>
</protein>
<comment type="caution">
    <text evidence="2">The sequence shown here is derived from an EMBL/GenBank/DDBJ whole genome shotgun (WGS) entry which is preliminary data.</text>
</comment>
<feature type="region of interest" description="Disordered" evidence="1">
    <location>
        <begin position="68"/>
        <end position="140"/>
    </location>
</feature>
<dbReference type="EMBL" id="JAKLTY010000003">
    <property type="protein sequence ID" value="MCG2626250.1"/>
    <property type="molecule type" value="Genomic_DNA"/>
</dbReference>
<feature type="compositionally biased region" description="Low complexity" evidence="1">
    <location>
        <begin position="84"/>
        <end position="94"/>
    </location>
</feature>
<dbReference type="EMBL" id="JAKLUA010000004">
    <property type="protein sequence ID" value="MCG2668256.1"/>
    <property type="molecule type" value="Genomic_DNA"/>
</dbReference>
<evidence type="ECO:0000313" key="3">
    <source>
        <dbReference type="EMBL" id="MCG2668256.1"/>
    </source>
</evidence>
<evidence type="ECO:0000313" key="2">
    <source>
        <dbReference type="EMBL" id="MCG2626250.1"/>
    </source>
</evidence>
<organism evidence="2 5">
    <name type="scientific">Bradyrhizobium zhengyangense</name>
    <dbReference type="NCBI Taxonomy" id="2911009"/>
    <lineage>
        <taxon>Bacteria</taxon>
        <taxon>Pseudomonadati</taxon>
        <taxon>Pseudomonadota</taxon>
        <taxon>Alphaproteobacteria</taxon>
        <taxon>Hyphomicrobiales</taxon>
        <taxon>Nitrobacteraceae</taxon>
        <taxon>Bradyrhizobium</taxon>
    </lineage>
</organism>
<feature type="compositionally biased region" description="Basic and acidic residues" evidence="1">
    <location>
        <begin position="129"/>
        <end position="140"/>
    </location>
</feature>
<dbReference type="RefSeq" id="WP_237866374.1">
    <property type="nucleotide sequence ID" value="NZ_JAKLTY010000003.1"/>
</dbReference>